<keyword evidence="1" id="KW-0175">Coiled coil</keyword>
<proteinExistence type="predicted"/>
<gene>
    <name evidence="2" type="ORF">K432DRAFT_386533</name>
</gene>
<evidence type="ECO:0000256" key="1">
    <source>
        <dbReference type="SAM" id="Coils"/>
    </source>
</evidence>
<name>A0A8E2J9Z1_9PEZI</name>
<evidence type="ECO:0000313" key="2">
    <source>
        <dbReference type="EMBL" id="OCK74894.1"/>
    </source>
</evidence>
<accession>A0A8E2J9Z1</accession>
<keyword evidence="3" id="KW-1185">Reference proteome</keyword>
<dbReference type="AlphaFoldDB" id="A0A8E2J9Z1"/>
<feature type="coiled-coil region" evidence="1">
    <location>
        <begin position="27"/>
        <end position="54"/>
    </location>
</feature>
<dbReference type="Proteomes" id="UP000250266">
    <property type="component" value="Unassembled WGS sequence"/>
</dbReference>
<sequence>MELPCVMLRTKERDHFSYQDSYGEVTNSELEAFLEQARKTVLSLEAELEKRQIVALGLSNGVSDCSEKLRKNAGNLKILGRLDDRATRLAVDAVTILKTEQTNRASKIYQTFLGDILRHCGRGLVLLCATSLGKQRVNSLNNQDRVGLVNYLTINKTALESPILDSLAEKYQISENELYKLNSNSALGTLTRKRQLSVTGIRVTLHSLNGSYY</sequence>
<evidence type="ECO:0000313" key="3">
    <source>
        <dbReference type="Proteomes" id="UP000250266"/>
    </source>
</evidence>
<protein>
    <submittedName>
        <fullName evidence="2">Uncharacterized protein</fullName>
    </submittedName>
</protein>
<dbReference type="EMBL" id="KV745397">
    <property type="protein sequence ID" value="OCK74894.1"/>
    <property type="molecule type" value="Genomic_DNA"/>
</dbReference>
<reference evidence="2 3" key="1">
    <citation type="journal article" date="2016" name="Nat. Commun.">
        <title>Ectomycorrhizal ecology is imprinted in the genome of the dominant symbiotic fungus Cenococcum geophilum.</title>
        <authorList>
            <consortium name="DOE Joint Genome Institute"/>
            <person name="Peter M."/>
            <person name="Kohler A."/>
            <person name="Ohm R.A."/>
            <person name="Kuo A."/>
            <person name="Krutzmann J."/>
            <person name="Morin E."/>
            <person name="Arend M."/>
            <person name="Barry K.W."/>
            <person name="Binder M."/>
            <person name="Choi C."/>
            <person name="Clum A."/>
            <person name="Copeland A."/>
            <person name="Grisel N."/>
            <person name="Haridas S."/>
            <person name="Kipfer T."/>
            <person name="LaButti K."/>
            <person name="Lindquist E."/>
            <person name="Lipzen A."/>
            <person name="Maire R."/>
            <person name="Meier B."/>
            <person name="Mihaltcheva S."/>
            <person name="Molinier V."/>
            <person name="Murat C."/>
            <person name="Poggeler S."/>
            <person name="Quandt C.A."/>
            <person name="Sperisen C."/>
            <person name="Tritt A."/>
            <person name="Tisserant E."/>
            <person name="Crous P.W."/>
            <person name="Henrissat B."/>
            <person name="Nehls U."/>
            <person name="Egli S."/>
            <person name="Spatafora J.W."/>
            <person name="Grigoriev I.V."/>
            <person name="Martin F.M."/>
        </authorList>
    </citation>
    <scope>NUCLEOTIDE SEQUENCE [LARGE SCALE GENOMIC DNA]</scope>
    <source>
        <strain evidence="2 3">CBS 459.81</strain>
    </source>
</reference>
<organism evidence="2 3">
    <name type="scientific">Lepidopterella palustris CBS 459.81</name>
    <dbReference type="NCBI Taxonomy" id="1314670"/>
    <lineage>
        <taxon>Eukaryota</taxon>
        <taxon>Fungi</taxon>
        <taxon>Dikarya</taxon>
        <taxon>Ascomycota</taxon>
        <taxon>Pezizomycotina</taxon>
        <taxon>Dothideomycetes</taxon>
        <taxon>Pleosporomycetidae</taxon>
        <taxon>Mytilinidiales</taxon>
        <taxon>Argynnaceae</taxon>
        <taxon>Lepidopterella</taxon>
    </lineage>
</organism>
<dbReference type="OrthoDB" id="5150743at2759"/>